<dbReference type="AlphaFoldDB" id="A0A0F9T530"/>
<comment type="caution">
    <text evidence="3">The sequence shown here is derived from an EMBL/GenBank/DDBJ whole genome shotgun (WGS) entry which is preliminary data.</text>
</comment>
<evidence type="ECO:0000256" key="1">
    <source>
        <dbReference type="SAM" id="MobiDB-lite"/>
    </source>
</evidence>
<reference evidence="3" key="1">
    <citation type="journal article" date="2015" name="Nature">
        <title>Complex archaea that bridge the gap between prokaryotes and eukaryotes.</title>
        <authorList>
            <person name="Spang A."/>
            <person name="Saw J.H."/>
            <person name="Jorgensen S.L."/>
            <person name="Zaremba-Niedzwiedzka K."/>
            <person name="Martijn J."/>
            <person name="Lind A.E."/>
            <person name="van Eijk R."/>
            <person name="Schleper C."/>
            <person name="Guy L."/>
            <person name="Ettema T.J."/>
        </authorList>
    </citation>
    <scope>NUCLEOTIDE SEQUENCE</scope>
</reference>
<feature type="domain" description="Anti-CBASS protein Acb1-like N-terminal" evidence="2">
    <location>
        <begin position="110"/>
        <end position="421"/>
    </location>
</feature>
<accession>A0A0F9T530</accession>
<sequence length="528" mass="60082">MAEDTEKLPPPSAVFVMDFKKSTQVKTPPKSTATEVRTPSALKQGVAYHLVKSMEHRKFVKRTDFVPYYKPSDDIYGSSTGLDERPSLEDLSAITNTRVGCVFYATNGVSGDAMRNWHVFVDPDSQKEVRNKDTKAALDFASLSDLKNAAQQYLRYALGYGTSWLVKYWGIKNEIKHMEDPPKLGKPPRKFRAFSPRYMQPINVDKSNELNYEEDVWKFSGGELNYKYGIHQDRVDVLTLYPEEGSWRGLAIVEPVWIPLMGYFNSFIYLTKGLRHWGDAIPAMFTGDGLPEAGEITSVLDLMDEYQMNYKWALGKDDRLEFIQTKIGSGLKEAFEMYKEELSSAWRIPLNQLFGRSVGGGLMGAGALVSKEDYLQEISNKQMAMTDNIKKIYIDAGFKIESYDLLWNLAIKKTDEQRLKEEGMETQNKILTEQWRQAKAQTKLINMQVEAAEWQSLMPEQEGGGAGEGGEGEGKGGGEGDENKEEIDADQMEIAELTDLQKEKRKRFWQSIHIENHITFPYGGDRRY</sequence>
<dbReference type="Pfam" id="PF06381">
    <property type="entry name" value="Phage_portal_3"/>
    <property type="match status" value="1"/>
</dbReference>
<evidence type="ECO:0000313" key="3">
    <source>
        <dbReference type="EMBL" id="KKN76280.1"/>
    </source>
</evidence>
<feature type="region of interest" description="Disordered" evidence="1">
    <location>
        <begin position="460"/>
        <end position="492"/>
    </location>
</feature>
<proteinExistence type="predicted"/>
<organism evidence="3">
    <name type="scientific">marine sediment metagenome</name>
    <dbReference type="NCBI Taxonomy" id="412755"/>
    <lineage>
        <taxon>unclassified sequences</taxon>
        <taxon>metagenomes</taxon>
        <taxon>ecological metagenomes</taxon>
    </lineage>
</organism>
<gene>
    <name evidence="3" type="ORF">LCGC14_0371320</name>
</gene>
<dbReference type="InterPro" id="IPR024459">
    <property type="entry name" value="Acb1-like_N"/>
</dbReference>
<dbReference type="EMBL" id="LAZR01000297">
    <property type="protein sequence ID" value="KKN76280.1"/>
    <property type="molecule type" value="Genomic_DNA"/>
</dbReference>
<feature type="compositionally biased region" description="Acidic residues" evidence="1">
    <location>
        <begin position="479"/>
        <end position="492"/>
    </location>
</feature>
<evidence type="ECO:0000259" key="2">
    <source>
        <dbReference type="Pfam" id="PF06381"/>
    </source>
</evidence>
<protein>
    <recommendedName>
        <fullName evidence="2">Anti-CBASS protein Acb1-like N-terminal domain-containing protein</fullName>
    </recommendedName>
</protein>
<name>A0A0F9T530_9ZZZZ</name>